<evidence type="ECO:0000313" key="2">
    <source>
        <dbReference type="EMBL" id="RCW34507.1"/>
    </source>
</evidence>
<gene>
    <name evidence="2" type="ORF">DFO77_1118</name>
</gene>
<name>A0A368UZY0_9BACT</name>
<sequence>MNLQRKKISNRNGRKALRKSKTEKDYPMLETPLLCQACFGPVEYFAQLSKGKAIIEKHSHYTRQTYRNRYNIMAANGSLSLTIPVEKEKNRKVHDKDVKIAYHTPWQHNHWQSLVSAYNSSPFFQFYADEIEPFFTKKYSRLFDFNLDSTNLICDLLGIDVEINFTEEFVNSQSDEILDLREHIHPKKTINPILTGTSTVPYKQVFDERHGFQPNLSILDLLFNKGPEAFLVLEEMKRE</sequence>
<keyword evidence="3" id="KW-1185">Reference proteome</keyword>
<feature type="region of interest" description="Disordered" evidence="1">
    <location>
        <begin position="1"/>
        <end position="22"/>
    </location>
</feature>
<reference evidence="2 3" key="1">
    <citation type="submission" date="2018-07" db="EMBL/GenBank/DDBJ databases">
        <title>Freshwater and sediment microbial communities from various areas in North America, analyzing microbe dynamics in response to fracking.</title>
        <authorList>
            <person name="Lamendella R."/>
        </authorList>
    </citation>
    <scope>NUCLEOTIDE SEQUENCE [LARGE SCALE GENOMIC DNA]</scope>
    <source>
        <strain evidence="2 3">160A</strain>
    </source>
</reference>
<comment type="caution">
    <text evidence="2">The sequence shown here is derived from an EMBL/GenBank/DDBJ whole genome shotgun (WGS) entry which is preliminary data.</text>
</comment>
<dbReference type="AlphaFoldDB" id="A0A368UZY0"/>
<dbReference type="EMBL" id="QPIZ01000011">
    <property type="protein sequence ID" value="RCW34507.1"/>
    <property type="molecule type" value="Genomic_DNA"/>
</dbReference>
<accession>A0A368UZY0</accession>
<protein>
    <submittedName>
        <fullName evidence="2">WbqC-like protein</fullName>
    </submittedName>
</protein>
<evidence type="ECO:0000256" key="1">
    <source>
        <dbReference type="SAM" id="MobiDB-lite"/>
    </source>
</evidence>
<organism evidence="2 3">
    <name type="scientific">Marinilabilia salmonicolor</name>
    <dbReference type="NCBI Taxonomy" id="989"/>
    <lineage>
        <taxon>Bacteria</taxon>
        <taxon>Pseudomonadati</taxon>
        <taxon>Bacteroidota</taxon>
        <taxon>Bacteroidia</taxon>
        <taxon>Marinilabiliales</taxon>
        <taxon>Marinilabiliaceae</taxon>
        <taxon>Marinilabilia</taxon>
    </lineage>
</organism>
<dbReference type="Proteomes" id="UP000252733">
    <property type="component" value="Unassembled WGS sequence"/>
</dbReference>
<evidence type="ECO:0000313" key="3">
    <source>
        <dbReference type="Proteomes" id="UP000252733"/>
    </source>
</evidence>
<dbReference type="Pfam" id="PF08889">
    <property type="entry name" value="WbqC"/>
    <property type="match status" value="2"/>
</dbReference>
<feature type="compositionally biased region" description="Basic residues" evidence="1">
    <location>
        <begin position="1"/>
        <end position="19"/>
    </location>
</feature>
<proteinExistence type="predicted"/>
<dbReference type="InterPro" id="IPR014985">
    <property type="entry name" value="WbqC"/>
</dbReference>